<evidence type="ECO:0000313" key="1">
    <source>
        <dbReference type="EMBL" id="ATA89480.1"/>
    </source>
</evidence>
<sequence>MKNIVYLISALLIVGCAKDDDNKGETPIVGSKKDLIPTEIVVKQGENIITDAVKEGKITLEQGKDYRVSISFSEDVELQKGEFLKVKTKNPREFYADFYGRNINEISEKVIFKREGYNDFVLQIVQDKVIPNFYIDVKNLVEREGSFVYTDDDRKTVWVLNTKETGKRAAIDMEFLGPVFLEDLMQEGVQVVAVQKQGDGAKYRIAINATKLANGGSVQLPVYSLVNDQKGEKIGEITFVGETAPYYKSTEWWSQSLPNTFSHYIGFDDLSTELQFYTFMEQEEHIFIDNVNEELVEVHSLNPDRKGVLSLTLKELIRTKVNQTIRVFDIYQGELVNGKIQKKKGATKREMFVSVSGW</sequence>
<protein>
    <recommendedName>
        <fullName evidence="3">Lipoprotein</fullName>
    </recommendedName>
</protein>
<evidence type="ECO:0008006" key="3">
    <source>
        <dbReference type="Google" id="ProtNLM"/>
    </source>
</evidence>
<dbReference type="AlphaFoldDB" id="A0A250FWI0"/>
<dbReference type="PROSITE" id="PS51257">
    <property type="entry name" value="PROKAR_LIPOPROTEIN"/>
    <property type="match status" value="1"/>
</dbReference>
<dbReference type="RefSeq" id="WP_095896059.1">
    <property type="nucleotide sequence ID" value="NZ_CP022387.1"/>
</dbReference>
<organism evidence="1 2">
    <name type="scientific">Capnocytophaga stomatis</name>
    <dbReference type="NCBI Taxonomy" id="1848904"/>
    <lineage>
        <taxon>Bacteria</taxon>
        <taxon>Pseudomonadati</taxon>
        <taxon>Bacteroidota</taxon>
        <taxon>Flavobacteriia</taxon>
        <taxon>Flavobacteriales</taxon>
        <taxon>Flavobacteriaceae</taxon>
        <taxon>Capnocytophaga</taxon>
    </lineage>
</organism>
<accession>A0A250FWI0</accession>
<name>A0A250FWI0_9FLAO</name>
<gene>
    <name evidence="1" type="ORF">CGC58_06910</name>
</gene>
<proteinExistence type="predicted"/>
<dbReference type="EMBL" id="CP022387">
    <property type="protein sequence ID" value="ATA89480.1"/>
    <property type="molecule type" value="Genomic_DNA"/>
</dbReference>
<dbReference type="Proteomes" id="UP000217348">
    <property type="component" value="Chromosome"/>
</dbReference>
<dbReference type="KEGG" id="csto:CGC58_06910"/>
<dbReference type="OrthoDB" id="1150809at2"/>
<evidence type="ECO:0000313" key="2">
    <source>
        <dbReference type="Proteomes" id="UP000217348"/>
    </source>
</evidence>
<reference evidence="2" key="1">
    <citation type="submission" date="2017-06" db="EMBL/GenBank/DDBJ databases">
        <title>Capnocytophaga spp. assemblies.</title>
        <authorList>
            <person name="Gulvik C.A."/>
        </authorList>
    </citation>
    <scope>NUCLEOTIDE SEQUENCE [LARGE SCALE GENOMIC DNA]</scope>
    <source>
        <strain evidence="2">H2177</strain>
    </source>
</reference>